<sequence length="85" mass="9385">MPSARGRGIGTRAQRLLADYLFDHTRAERIQAWTDCANLAEQRALEKAGFVREGVLRSAVWRGGQWHDSVLFSTLRAERSGGAAG</sequence>
<keyword evidence="3" id="KW-1185">Reference proteome</keyword>
<dbReference type="Proteomes" id="UP000301309">
    <property type="component" value="Unassembled WGS sequence"/>
</dbReference>
<dbReference type="InterPro" id="IPR016181">
    <property type="entry name" value="Acyl_CoA_acyltransferase"/>
</dbReference>
<proteinExistence type="predicted"/>
<dbReference type="GO" id="GO:0005737">
    <property type="term" value="C:cytoplasm"/>
    <property type="evidence" value="ECO:0007669"/>
    <property type="project" value="TreeGrafter"/>
</dbReference>
<dbReference type="Gene3D" id="3.40.630.30">
    <property type="match status" value="1"/>
</dbReference>
<feature type="domain" description="N-acetyltransferase" evidence="1">
    <location>
        <begin position="1"/>
        <end position="76"/>
    </location>
</feature>
<dbReference type="InterPro" id="IPR051908">
    <property type="entry name" value="Ribosomal_N-acetyltransferase"/>
</dbReference>
<dbReference type="PANTHER" id="PTHR43441:SF2">
    <property type="entry name" value="FAMILY ACETYLTRANSFERASE, PUTATIVE (AFU_ORTHOLOGUE AFUA_7G00850)-RELATED"/>
    <property type="match status" value="1"/>
</dbReference>
<comment type="caution">
    <text evidence="2">The sequence shown here is derived from an EMBL/GenBank/DDBJ whole genome shotgun (WGS) entry which is preliminary data.</text>
</comment>
<dbReference type="PROSITE" id="PS51186">
    <property type="entry name" value="GNAT"/>
    <property type="match status" value="1"/>
</dbReference>
<reference evidence="2 3" key="1">
    <citation type="journal article" date="2020" name="Int. J. Syst. Evol. Microbiol.">
        <title>Reclassification of Streptomyces castelarensis and Streptomyces sporoclivatus as later heterotypic synonyms of Streptomyces antimycoticus.</title>
        <authorList>
            <person name="Komaki H."/>
            <person name="Tamura T."/>
        </authorList>
    </citation>
    <scope>NUCLEOTIDE SEQUENCE [LARGE SCALE GENOMIC DNA]</scope>
    <source>
        <strain evidence="2 3">NBRC 13459</strain>
    </source>
</reference>
<accession>A0A4D4LG89</accession>
<dbReference type="SUPFAM" id="SSF55729">
    <property type="entry name" value="Acyl-CoA N-acyltransferases (Nat)"/>
    <property type="match status" value="1"/>
</dbReference>
<gene>
    <name evidence="2" type="ORF">SVIO_106380</name>
</gene>
<evidence type="ECO:0000259" key="1">
    <source>
        <dbReference type="PROSITE" id="PS51186"/>
    </source>
</evidence>
<dbReference type="GO" id="GO:1990189">
    <property type="term" value="F:protein N-terminal-serine acetyltransferase activity"/>
    <property type="evidence" value="ECO:0007669"/>
    <property type="project" value="TreeGrafter"/>
</dbReference>
<dbReference type="Pfam" id="PF13302">
    <property type="entry name" value="Acetyltransf_3"/>
    <property type="match status" value="1"/>
</dbReference>
<protein>
    <recommendedName>
        <fullName evidence="1">N-acetyltransferase domain-containing protein</fullName>
    </recommendedName>
</protein>
<dbReference type="AlphaFoldDB" id="A0A4D4LG89"/>
<organism evidence="2 3">
    <name type="scientific">Streptomyces violaceusniger</name>
    <dbReference type="NCBI Taxonomy" id="68280"/>
    <lineage>
        <taxon>Bacteria</taxon>
        <taxon>Bacillati</taxon>
        <taxon>Actinomycetota</taxon>
        <taxon>Actinomycetes</taxon>
        <taxon>Kitasatosporales</taxon>
        <taxon>Streptomycetaceae</taxon>
        <taxon>Streptomyces</taxon>
        <taxon>Streptomyces violaceusniger group</taxon>
    </lineage>
</organism>
<dbReference type="PANTHER" id="PTHR43441">
    <property type="entry name" value="RIBOSOMAL-PROTEIN-SERINE ACETYLTRANSFERASE"/>
    <property type="match status" value="1"/>
</dbReference>
<evidence type="ECO:0000313" key="2">
    <source>
        <dbReference type="EMBL" id="GDY60015.1"/>
    </source>
</evidence>
<dbReference type="EMBL" id="BJHW01000002">
    <property type="protein sequence ID" value="GDY60015.1"/>
    <property type="molecule type" value="Genomic_DNA"/>
</dbReference>
<evidence type="ECO:0000313" key="3">
    <source>
        <dbReference type="Proteomes" id="UP000301309"/>
    </source>
</evidence>
<dbReference type="GO" id="GO:0008999">
    <property type="term" value="F:protein-N-terminal-alanine acetyltransferase activity"/>
    <property type="evidence" value="ECO:0007669"/>
    <property type="project" value="TreeGrafter"/>
</dbReference>
<name>A0A4D4LG89_STRVO</name>
<dbReference type="InterPro" id="IPR000182">
    <property type="entry name" value="GNAT_dom"/>
</dbReference>
<dbReference type="RefSeq" id="WP_344598130.1">
    <property type="nucleotide sequence ID" value="NZ_BAAASO010000061.1"/>
</dbReference>